<evidence type="ECO:0000256" key="5">
    <source>
        <dbReference type="ARBA" id="ARBA00024029"/>
    </source>
</evidence>
<dbReference type="GO" id="GO:0009231">
    <property type="term" value="P:riboflavin biosynthetic process"/>
    <property type="evidence" value="ECO:0007669"/>
    <property type="project" value="TreeGrafter"/>
</dbReference>
<dbReference type="EC" id="3.5.2.10" evidence="6"/>
<keyword evidence="4" id="KW-0862">Zinc</keyword>
<dbReference type="GO" id="GO:0016811">
    <property type="term" value="F:hydrolase activity, acting on carbon-nitrogen (but not peptide) bonds, in linear amides"/>
    <property type="evidence" value="ECO:0007669"/>
    <property type="project" value="TreeGrafter"/>
</dbReference>
<keyword evidence="2" id="KW-0479">Metal-binding</keyword>
<comment type="cofactor">
    <cofactor evidence="1">
        <name>Zn(2+)</name>
        <dbReference type="ChEBI" id="CHEBI:29105"/>
    </cofactor>
</comment>
<dbReference type="Gene3D" id="3.40.50.10310">
    <property type="entry name" value="Creatininase"/>
    <property type="match status" value="1"/>
</dbReference>
<dbReference type="SUPFAM" id="SSF102215">
    <property type="entry name" value="Creatininase"/>
    <property type="match status" value="1"/>
</dbReference>
<sequence>MQKRYWSELATTDFAALNPEATVVVWPIAAIEQHGPHLPVATDTAIAEGMIAEVLSRLPDDLTVLVLPTQAIGKSNEHLRSPGTITLSAETALRAWVEIGEAVHRAGLRKLVMVNSHGGNVDLISIVARELRVRLGMLVVACSWSRFGRPPGLYSDEELAVGIHAGDIETSLMLHFRPDLVRMEKAENFVPATVRIAREFNHLRPTGFTAFGWIAQDLHPSGAAGDASRATAEKGRATARFQAAAFIELLREVKDFSLDRLA</sequence>
<dbReference type="GO" id="GO:0047789">
    <property type="term" value="F:creatininase activity"/>
    <property type="evidence" value="ECO:0007669"/>
    <property type="project" value="UniProtKB-EC"/>
</dbReference>
<reference evidence="6" key="1">
    <citation type="submission" date="2020-02" db="EMBL/GenBank/DDBJ databases">
        <authorList>
            <person name="Meier V. D."/>
        </authorList>
    </citation>
    <scope>NUCLEOTIDE SEQUENCE</scope>
    <source>
        <strain evidence="6">AVDCRST_MAG90</strain>
    </source>
</reference>
<dbReference type="InterPro" id="IPR003785">
    <property type="entry name" value="Creatininase/forma_Hydrolase"/>
</dbReference>
<dbReference type="EMBL" id="CADCUC010000319">
    <property type="protein sequence ID" value="CAA9334385.1"/>
    <property type="molecule type" value="Genomic_DNA"/>
</dbReference>
<dbReference type="Pfam" id="PF02633">
    <property type="entry name" value="Creatininase"/>
    <property type="match status" value="1"/>
</dbReference>
<evidence type="ECO:0000256" key="1">
    <source>
        <dbReference type="ARBA" id="ARBA00001947"/>
    </source>
</evidence>
<evidence type="ECO:0000256" key="4">
    <source>
        <dbReference type="ARBA" id="ARBA00022833"/>
    </source>
</evidence>
<comment type="similarity">
    <text evidence="5">Belongs to the creatininase superfamily.</text>
</comment>
<proteinExistence type="inferred from homology"/>
<protein>
    <submittedName>
        <fullName evidence="6">Creatinine amidohydrolase</fullName>
        <ecNumber evidence="6">3.5.2.10</ecNumber>
    </submittedName>
</protein>
<keyword evidence="3 6" id="KW-0378">Hydrolase</keyword>
<dbReference type="PANTHER" id="PTHR35005:SF1">
    <property type="entry name" value="2-AMINO-5-FORMYLAMINO-6-RIBOSYLAMINOPYRIMIDIN-4(3H)-ONE 5'-MONOPHOSPHATE DEFORMYLASE"/>
    <property type="match status" value="1"/>
</dbReference>
<evidence type="ECO:0000313" key="6">
    <source>
        <dbReference type="EMBL" id="CAA9334385.1"/>
    </source>
</evidence>
<dbReference type="GO" id="GO:0046872">
    <property type="term" value="F:metal ion binding"/>
    <property type="evidence" value="ECO:0007669"/>
    <property type="project" value="UniProtKB-KW"/>
</dbReference>
<evidence type="ECO:0000256" key="2">
    <source>
        <dbReference type="ARBA" id="ARBA00022723"/>
    </source>
</evidence>
<name>A0A6J4LI55_9HYPH</name>
<dbReference type="InterPro" id="IPR024087">
    <property type="entry name" value="Creatininase-like_sf"/>
</dbReference>
<dbReference type="PANTHER" id="PTHR35005">
    <property type="entry name" value="3-DEHYDRO-SCYLLO-INOSOSE HYDROLASE"/>
    <property type="match status" value="1"/>
</dbReference>
<dbReference type="AlphaFoldDB" id="A0A6J4LI55"/>
<accession>A0A6J4LI55</accession>
<gene>
    <name evidence="6" type="ORF">AVDCRST_MAG90-1646</name>
</gene>
<evidence type="ECO:0000256" key="3">
    <source>
        <dbReference type="ARBA" id="ARBA00022801"/>
    </source>
</evidence>
<organism evidence="6">
    <name type="scientific">uncultured Microvirga sp</name>
    <dbReference type="NCBI Taxonomy" id="412392"/>
    <lineage>
        <taxon>Bacteria</taxon>
        <taxon>Pseudomonadati</taxon>
        <taxon>Pseudomonadota</taxon>
        <taxon>Alphaproteobacteria</taxon>
        <taxon>Hyphomicrobiales</taxon>
        <taxon>Methylobacteriaceae</taxon>
        <taxon>Microvirga</taxon>
        <taxon>environmental samples</taxon>
    </lineage>
</organism>